<evidence type="ECO:0000256" key="1">
    <source>
        <dbReference type="SAM" id="MobiDB-lite"/>
    </source>
</evidence>
<feature type="region of interest" description="Disordered" evidence="1">
    <location>
        <begin position="83"/>
        <end position="141"/>
    </location>
</feature>
<name>A0ABR3FPF1_9AGAR</name>
<evidence type="ECO:0000313" key="2">
    <source>
        <dbReference type="EMBL" id="KAL0577304.1"/>
    </source>
</evidence>
<gene>
    <name evidence="2" type="ORF">V5O48_004697</name>
</gene>
<feature type="compositionally biased region" description="Polar residues" evidence="1">
    <location>
        <begin position="491"/>
        <end position="507"/>
    </location>
</feature>
<accession>A0ABR3FPF1</accession>
<organism evidence="2 3">
    <name type="scientific">Marasmius crinis-equi</name>
    <dbReference type="NCBI Taxonomy" id="585013"/>
    <lineage>
        <taxon>Eukaryota</taxon>
        <taxon>Fungi</taxon>
        <taxon>Dikarya</taxon>
        <taxon>Basidiomycota</taxon>
        <taxon>Agaricomycotina</taxon>
        <taxon>Agaricomycetes</taxon>
        <taxon>Agaricomycetidae</taxon>
        <taxon>Agaricales</taxon>
        <taxon>Marasmiineae</taxon>
        <taxon>Marasmiaceae</taxon>
        <taxon>Marasmius</taxon>
    </lineage>
</organism>
<protein>
    <submittedName>
        <fullName evidence="2">Uncharacterized protein</fullName>
    </submittedName>
</protein>
<feature type="region of interest" description="Disordered" evidence="1">
    <location>
        <begin position="361"/>
        <end position="386"/>
    </location>
</feature>
<comment type="caution">
    <text evidence="2">The sequence shown here is derived from an EMBL/GenBank/DDBJ whole genome shotgun (WGS) entry which is preliminary data.</text>
</comment>
<feature type="compositionally biased region" description="Basic and acidic residues" evidence="1">
    <location>
        <begin position="277"/>
        <end position="289"/>
    </location>
</feature>
<feature type="region of interest" description="Disordered" evidence="1">
    <location>
        <begin position="16"/>
        <end position="42"/>
    </location>
</feature>
<dbReference type="EMBL" id="JBAHYK010000166">
    <property type="protein sequence ID" value="KAL0577304.1"/>
    <property type="molecule type" value="Genomic_DNA"/>
</dbReference>
<feature type="region of interest" description="Disordered" evidence="1">
    <location>
        <begin position="483"/>
        <end position="507"/>
    </location>
</feature>
<feature type="region of interest" description="Disordered" evidence="1">
    <location>
        <begin position="277"/>
        <end position="329"/>
    </location>
</feature>
<feature type="compositionally biased region" description="Low complexity" evidence="1">
    <location>
        <begin position="101"/>
        <end position="115"/>
    </location>
</feature>
<dbReference type="Proteomes" id="UP001465976">
    <property type="component" value="Unassembled WGS sequence"/>
</dbReference>
<proteinExistence type="predicted"/>
<sequence length="579" mass="62630">MATTLLDSNFSFPTSIPNGTGIARRTRNKTTGCIGKGPPTANTRATVTASLATSKLAKRSGRESEPVRIPQSLRPASTFQFSKTRSALPTRRSYAPSDGGISASSTHSETIHSSSRLAIPQPSTSTMSLPETPPHLHTMKTRVAVRDKTPHRFQIVPLREIGPKAENSGAAKMSGKKELVHSVKADKKEGTVGSKNLAVPASSQPMTSPRVMPVLILDSRPDRSLQLVPIRSLNIVKLPAKWTSKSGASKKKASSVQVTKPFSSDAASYFAYSAKDTGRRARTLSERDPNIPSLSKTINKHTRASTENRPISPATHDFSSNDASHKPPYTPAKTTISARGSPHFKSSSFGGMACAQRPLQPFSTSRPETPRFPVERNTSEDVASGKESTSFAAAAAAIKRRKRHATAYSLDVLETDNSNIAKFSPSRASCITPISRPRTDVRKAFTTTLETQSETGENVSDDQATRRESKRHAIYSRSIVITQINEKDNQSTDPPVQTNSIPSGNSGSFESILRAYRNSSSPSSAIRPVTPLSIRKLKIKTCDVPPLSRAGIVHHPIIQELISMADKVLCEWNTLAPPI</sequence>
<evidence type="ECO:0000313" key="3">
    <source>
        <dbReference type="Proteomes" id="UP001465976"/>
    </source>
</evidence>
<reference evidence="2 3" key="1">
    <citation type="submission" date="2024-02" db="EMBL/GenBank/DDBJ databases">
        <title>A draft genome for the cacao thread blight pathogen Marasmius crinis-equi.</title>
        <authorList>
            <person name="Cohen S.P."/>
            <person name="Baruah I.K."/>
            <person name="Amoako-Attah I."/>
            <person name="Bukari Y."/>
            <person name="Meinhardt L.W."/>
            <person name="Bailey B.A."/>
        </authorList>
    </citation>
    <scope>NUCLEOTIDE SEQUENCE [LARGE SCALE GENOMIC DNA]</scope>
    <source>
        <strain evidence="2 3">GH-76</strain>
    </source>
</reference>
<keyword evidence="3" id="KW-1185">Reference proteome</keyword>
<feature type="region of interest" description="Disordered" evidence="1">
    <location>
        <begin position="448"/>
        <end position="471"/>
    </location>
</feature>
<feature type="compositionally biased region" description="Polar residues" evidence="1">
    <location>
        <begin position="448"/>
        <end position="462"/>
    </location>
</feature>